<dbReference type="InterPro" id="IPR003593">
    <property type="entry name" value="AAA+_ATPase"/>
</dbReference>
<dbReference type="GO" id="GO:0005524">
    <property type="term" value="F:ATP binding"/>
    <property type="evidence" value="ECO:0007669"/>
    <property type="project" value="UniProtKB-KW"/>
</dbReference>
<evidence type="ECO:0000313" key="10">
    <source>
        <dbReference type="EMBL" id="RXJ71739.1"/>
    </source>
</evidence>
<dbReference type="AlphaFoldDB" id="A0A4Q0YRK9"/>
<sequence>MLSESAIAMRVICYFSLSGQPLSLFSPLLISKDSMQKLRSTFSSLSFAIQVVYASSPLITLAFLLLLVLQGVMPAINVIFSIELVDTMTSGEAVSFVLIFCWALTFSLPHILAPINSVLQGTLNDKVTRNVQVSIIEMMSNIKDLGTLHDEKLHDTIELLSKESSHRPLNTLVNLVDIFRGFITLSSLAFILSMFTWWLPLLLLAPMLPVGLAMRNAQTKVYKVMLSSGKEPRFFKYFFQTVLSPKNAEDIRLYNLFPFFSQKYQHHYDRYLSAMKGKRLGAALTPQPWNLLYLLCLTGTVYWLSLGATSSVTGGQMVGLIQSLAIFGATSQAITWSFSALTACVEYFRHMKSLSEITPSIDVSKSALPLPNDKTIVFDNVSFSYPDGRCALSNISLTIAAGEKVALVGENGAGKTTLVKLLCRFYDPTEGRITVGGNDLKRLNLDEWRAYIGALFQDFGRYNLTVGENISLGHSQGDVNEEQLRGAAEKARFSLETLNLSSQLGTEFGGTNLSGGQWQRLALARTVNRKCGLVMLDEPTSAMDPRVEAELFEQFTSIMTDRTALMVTHRLGSVALLERVLVLKSGKLIEDGSPAYLESIGGEYAQLWKLQSEQYKKQPEAV</sequence>
<proteinExistence type="predicted"/>
<accession>A0A4Q0YRK9</accession>
<dbReference type="Gene3D" id="3.40.50.300">
    <property type="entry name" value="P-loop containing nucleotide triphosphate hydrolases"/>
    <property type="match status" value="1"/>
</dbReference>
<dbReference type="PROSITE" id="PS00211">
    <property type="entry name" value="ABC_TRANSPORTER_1"/>
    <property type="match status" value="1"/>
</dbReference>
<dbReference type="EMBL" id="PEIB01000033">
    <property type="protein sequence ID" value="RXJ71739.1"/>
    <property type="molecule type" value="Genomic_DNA"/>
</dbReference>
<dbReference type="GO" id="GO:0016887">
    <property type="term" value="F:ATP hydrolysis activity"/>
    <property type="evidence" value="ECO:0007669"/>
    <property type="project" value="InterPro"/>
</dbReference>
<feature type="transmembrane region" description="Helical" evidence="7">
    <location>
        <begin position="280"/>
        <end position="304"/>
    </location>
</feature>
<keyword evidence="2 7" id="KW-0812">Transmembrane</keyword>
<evidence type="ECO:0000259" key="8">
    <source>
        <dbReference type="PROSITE" id="PS50893"/>
    </source>
</evidence>
<name>A0A4Q0YRK9_9GAMM</name>
<dbReference type="InterPro" id="IPR036640">
    <property type="entry name" value="ABC1_TM_sf"/>
</dbReference>
<feature type="transmembrane region" description="Helical" evidence="7">
    <location>
        <begin position="51"/>
        <end position="73"/>
    </location>
</feature>
<evidence type="ECO:0000256" key="4">
    <source>
        <dbReference type="ARBA" id="ARBA00022840"/>
    </source>
</evidence>
<feature type="transmembrane region" description="Helical" evidence="7">
    <location>
        <begin position="6"/>
        <end position="30"/>
    </location>
</feature>
<evidence type="ECO:0000256" key="7">
    <source>
        <dbReference type="SAM" id="Phobius"/>
    </source>
</evidence>
<dbReference type="PROSITE" id="PS50893">
    <property type="entry name" value="ABC_TRANSPORTER_2"/>
    <property type="match status" value="1"/>
</dbReference>
<evidence type="ECO:0000256" key="5">
    <source>
        <dbReference type="ARBA" id="ARBA00022989"/>
    </source>
</evidence>
<dbReference type="PANTHER" id="PTHR43394:SF1">
    <property type="entry name" value="ATP-BINDING CASSETTE SUB-FAMILY B MEMBER 10, MITOCHONDRIAL"/>
    <property type="match status" value="1"/>
</dbReference>
<evidence type="ECO:0000256" key="2">
    <source>
        <dbReference type="ARBA" id="ARBA00022692"/>
    </source>
</evidence>
<dbReference type="InterPro" id="IPR003439">
    <property type="entry name" value="ABC_transporter-like_ATP-bd"/>
</dbReference>
<gene>
    <name evidence="10" type="ORF">CS022_20040</name>
</gene>
<dbReference type="SUPFAM" id="SSF90123">
    <property type="entry name" value="ABC transporter transmembrane region"/>
    <property type="match status" value="1"/>
</dbReference>
<dbReference type="InterPro" id="IPR027417">
    <property type="entry name" value="P-loop_NTPase"/>
</dbReference>
<feature type="domain" description="ABC transporter" evidence="8">
    <location>
        <begin position="376"/>
        <end position="610"/>
    </location>
</feature>
<comment type="caution">
    <text evidence="10">The sequence shown here is derived from an EMBL/GenBank/DDBJ whole genome shotgun (WGS) entry which is preliminary data.</text>
</comment>
<dbReference type="Proteomes" id="UP000290287">
    <property type="component" value="Unassembled WGS sequence"/>
</dbReference>
<dbReference type="Gene3D" id="1.20.1560.10">
    <property type="entry name" value="ABC transporter type 1, transmembrane domain"/>
    <property type="match status" value="1"/>
</dbReference>
<organism evidence="10 11">
    <name type="scientific">Veronia nyctiphanis</name>
    <dbReference type="NCBI Taxonomy" id="1278244"/>
    <lineage>
        <taxon>Bacteria</taxon>
        <taxon>Pseudomonadati</taxon>
        <taxon>Pseudomonadota</taxon>
        <taxon>Gammaproteobacteria</taxon>
        <taxon>Vibrionales</taxon>
        <taxon>Vibrionaceae</taxon>
        <taxon>Veronia</taxon>
    </lineage>
</organism>
<feature type="transmembrane region" description="Helical" evidence="7">
    <location>
        <begin position="93"/>
        <end position="113"/>
    </location>
</feature>
<dbReference type="InterPro" id="IPR017871">
    <property type="entry name" value="ABC_transporter-like_CS"/>
</dbReference>
<dbReference type="PROSITE" id="PS50929">
    <property type="entry name" value="ABC_TM1F"/>
    <property type="match status" value="1"/>
</dbReference>
<feature type="transmembrane region" description="Helical" evidence="7">
    <location>
        <begin position="197"/>
        <end position="214"/>
    </location>
</feature>
<keyword evidence="4 10" id="KW-0067">ATP-binding</keyword>
<dbReference type="PANTHER" id="PTHR43394">
    <property type="entry name" value="ATP-DEPENDENT PERMEASE MDL1, MITOCHONDRIAL"/>
    <property type="match status" value="1"/>
</dbReference>
<evidence type="ECO:0000256" key="1">
    <source>
        <dbReference type="ARBA" id="ARBA00004651"/>
    </source>
</evidence>
<evidence type="ECO:0000256" key="6">
    <source>
        <dbReference type="ARBA" id="ARBA00023136"/>
    </source>
</evidence>
<dbReference type="SUPFAM" id="SSF52540">
    <property type="entry name" value="P-loop containing nucleoside triphosphate hydrolases"/>
    <property type="match status" value="1"/>
</dbReference>
<keyword evidence="6 7" id="KW-0472">Membrane</keyword>
<reference evidence="10 11" key="1">
    <citation type="submission" date="2017-10" db="EMBL/GenBank/DDBJ databases">
        <title>Nyctiphanis sp. nov., isolated from the stomach of the euphausiid Nyctiphanes simplex (Hansen, 1911) in the Gulf of California.</title>
        <authorList>
            <person name="Gomez-Gil B."/>
            <person name="Aguilar-Mendez M."/>
            <person name="Lopez-Cortes A."/>
            <person name="Gomez-Gutierrez J."/>
            <person name="Roque A."/>
            <person name="Lang E."/>
            <person name="Gonzalez-Castillo A."/>
        </authorList>
    </citation>
    <scope>NUCLEOTIDE SEQUENCE [LARGE SCALE GENOMIC DNA]</scope>
    <source>
        <strain evidence="10 11">CAIM 600</strain>
    </source>
</reference>
<feature type="domain" description="ABC transmembrane type-1" evidence="9">
    <location>
        <begin position="61"/>
        <end position="343"/>
    </location>
</feature>
<evidence type="ECO:0000256" key="3">
    <source>
        <dbReference type="ARBA" id="ARBA00022741"/>
    </source>
</evidence>
<evidence type="ECO:0000313" key="11">
    <source>
        <dbReference type="Proteomes" id="UP000290287"/>
    </source>
</evidence>
<keyword evidence="5 7" id="KW-1133">Transmembrane helix</keyword>
<dbReference type="Pfam" id="PF00005">
    <property type="entry name" value="ABC_tran"/>
    <property type="match status" value="1"/>
</dbReference>
<dbReference type="GO" id="GO:0015421">
    <property type="term" value="F:ABC-type oligopeptide transporter activity"/>
    <property type="evidence" value="ECO:0007669"/>
    <property type="project" value="TreeGrafter"/>
</dbReference>
<evidence type="ECO:0000259" key="9">
    <source>
        <dbReference type="PROSITE" id="PS50929"/>
    </source>
</evidence>
<dbReference type="GO" id="GO:0005886">
    <property type="term" value="C:plasma membrane"/>
    <property type="evidence" value="ECO:0007669"/>
    <property type="project" value="UniProtKB-SubCell"/>
</dbReference>
<dbReference type="InterPro" id="IPR011527">
    <property type="entry name" value="ABC1_TM_dom"/>
</dbReference>
<keyword evidence="11" id="KW-1185">Reference proteome</keyword>
<keyword evidence="3" id="KW-0547">Nucleotide-binding</keyword>
<dbReference type="SMART" id="SM00382">
    <property type="entry name" value="AAA"/>
    <property type="match status" value="1"/>
</dbReference>
<protein>
    <submittedName>
        <fullName evidence="10">ABC transporter ATP-binding protein</fullName>
    </submittedName>
</protein>
<comment type="subcellular location">
    <subcellularLocation>
        <location evidence="1">Cell membrane</location>
        <topology evidence="1">Multi-pass membrane protein</topology>
    </subcellularLocation>
</comment>
<dbReference type="InterPro" id="IPR039421">
    <property type="entry name" value="Type_1_exporter"/>
</dbReference>